<dbReference type="InParanoid" id="K5X3P3"/>
<name>K5X3P3_PHACS</name>
<dbReference type="PROSITE" id="PS51257">
    <property type="entry name" value="PROKAR_LIPOPROTEIN"/>
    <property type="match status" value="1"/>
</dbReference>
<organism evidence="1 2">
    <name type="scientific">Phanerochaete carnosa (strain HHB-10118-sp)</name>
    <name type="common">White-rot fungus</name>
    <name type="synonym">Peniophora carnosa</name>
    <dbReference type="NCBI Taxonomy" id="650164"/>
    <lineage>
        <taxon>Eukaryota</taxon>
        <taxon>Fungi</taxon>
        <taxon>Dikarya</taxon>
        <taxon>Basidiomycota</taxon>
        <taxon>Agaricomycotina</taxon>
        <taxon>Agaricomycetes</taxon>
        <taxon>Polyporales</taxon>
        <taxon>Phanerochaetaceae</taxon>
        <taxon>Phanerochaete</taxon>
    </lineage>
</organism>
<evidence type="ECO:0000313" key="1">
    <source>
        <dbReference type="EMBL" id="EKM57422.1"/>
    </source>
</evidence>
<dbReference type="KEGG" id="pco:PHACADRAFT_251077"/>
<dbReference type="HOGENOM" id="CLU_3051097_0_0_1"/>
<proteinExistence type="predicted"/>
<keyword evidence="2" id="KW-1185">Reference proteome</keyword>
<dbReference type="Proteomes" id="UP000008370">
    <property type="component" value="Unassembled WGS sequence"/>
</dbReference>
<dbReference type="GeneID" id="18915114"/>
<evidence type="ECO:0000313" key="2">
    <source>
        <dbReference type="Proteomes" id="UP000008370"/>
    </source>
</evidence>
<dbReference type="RefSeq" id="XP_007392780.1">
    <property type="nucleotide sequence ID" value="XM_007392718.1"/>
</dbReference>
<dbReference type="EMBL" id="JH930470">
    <property type="protein sequence ID" value="EKM57422.1"/>
    <property type="molecule type" value="Genomic_DNA"/>
</dbReference>
<accession>K5X3P3</accession>
<reference evidence="1 2" key="1">
    <citation type="journal article" date="2012" name="BMC Genomics">
        <title>Comparative genomics of the white-rot fungi, Phanerochaete carnosa and P. chrysosporium, to elucidate the genetic basis of the distinct wood types they colonize.</title>
        <authorList>
            <person name="Suzuki H."/>
            <person name="MacDonald J."/>
            <person name="Syed K."/>
            <person name="Salamov A."/>
            <person name="Hori C."/>
            <person name="Aerts A."/>
            <person name="Henrissat B."/>
            <person name="Wiebenga A."/>
            <person name="vanKuyk P.A."/>
            <person name="Barry K."/>
            <person name="Lindquist E."/>
            <person name="LaButti K."/>
            <person name="Lapidus A."/>
            <person name="Lucas S."/>
            <person name="Coutinho P."/>
            <person name="Gong Y."/>
            <person name="Samejima M."/>
            <person name="Mahadevan R."/>
            <person name="Abou-Zaid M."/>
            <person name="de Vries R.P."/>
            <person name="Igarashi K."/>
            <person name="Yadav J.S."/>
            <person name="Grigoriev I.V."/>
            <person name="Master E.R."/>
        </authorList>
    </citation>
    <scope>NUCLEOTIDE SEQUENCE [LARGE SCALE GENOMIC DNA]</scope>
    <source>
        <strain evidence="1 2">HHB-10118-sp</strain>
    </source>
</reference>
<gene>
    <name evidence="1" type="ORF">PHACADRAFT_251077</name>
</gene>
<dbReference type="AlphaFoldDB" id="K5X3P3"/>
<protein>
    <submittedName>
        <fullName evidence="1">Uncharacterized protein</fullName>
    </submittedName>
</protein>
<sequence length="54" mass="5871">MPSKYSAERLVIQVSVAFAACVIRQLDDMACPVYATTSITICQRSDSSQPMSSL</sequence>